<reference evidence="1 2" key="1">
    <citation type="journal article" date="2019" name="Sci. Rep.">
        <title>Orb-weaving spider Araneus ventricosus genome elucidates the spidroin gene catalogue.</title>
        <authorList>
            <person name="Kono N."/>
            <person name="Nakamura H."/>
            <person name="Ohtoshi R."/>
            <person name="Moran D.A.P."/>
            <person name="Shinohara A."/>
            <person name="Yoshida Y."/>
            <person name="Fujiwara M."/>
            <person name="Mori M."/>
            <person name="Tomita M."/>
            <person name="Arakawa K."/>
        </authorList>
    </citation>
    <scope>NUCLEOTIDE SEQUENCE [LARGE SCALE GENOMIC DNA]</scope>
</reference>
<dbReference type="AlphaFoldDB" id="A0A4Y2TZT4"/>
<proteinExistence type="predicted"/>
<name>A0A4Y2TZT4_ARAVE</name>
<keyword evidence="2" id="KW-1185">Reference proteome</keyword>
<evidence type="ECO:0000313" key="1">
    <source>
        <dbReference type="EMBL" id="GBO06229.1"/>
    </source>
</evidence>
<comment type="caution">
    <text evidence="1">The sequence shown here is derived from an EMBL/GenBank/DDBJ whole genome shotgun (WGS) entry which is preliminary data.</text>
</comment>
<protein>
    <submittedName>
        <fullName evidence="1">Uncharacterized protein</fullName>
    </submittedName>
</protein>
<dbReference type="Proteomes" id="UP000499080">
    <property type="component" value="Unassembled WGS sequence"/>
</dbReference>
<accession>A0A4Y2TZT4</accession>
<evidence type="ECO:0000313" key="2">
    <source>
        <dbReference type="Proteomes" id="UP000499080"/>
    </source>
</evidence>
<gene>
    <name evidence="1" type="ORF">AVEN_187656_1</name>
</gene>
<organism evidence="1 2">
    <name type="scientific">Araneus ventricosus</name>
    <name type="common">Orbweaver spider</name>
    <name type="synonym">Epeira ventricosa</name>
    <dbReference type="NCBI Taxonomy" id="182803"/>
    <lineage>
        <taxon>Eukaryota</taxon>
        <taxon>Metazoa</taxon>
        <taxon>Ecdysozoa</taxon>
        <taxon>Arthropoda</taxon>
        <taxon>Chelicerata</taxon>
        <taxon>Arachnida</taxon>
        <taxon>Araneae</taxon>
        <taxon>Araneomorphae</taxon>
        <taxon>Entelegynae</taxon>
        <taxon>Araneoidea</taxon>
        <taxon>Araneidae</taxon>
        <taxon>Araneus</taxon>
    </lineage>
</organism>
<sequence>MEIIILSSETSSLCLFVHVLKVCNALLADFLFCPVVDQKKDENHLQQPAGAPSAFSSAGVCSSFHLCSRNWFLCRSLWDILVADSMLACELIATFLLERISIRVSEGAGIMLSRLIEVYWV</sequence>
<dbReference type="EMBL" id="BGPR01032641">
    <property type="protein sequence ID" value="GBO06229.1"/>
    <property type="molecule type" value="Genomic_DNA"/>
</dbReference>